<dbReference type="Pfam" id="PF12672">
    <property type="entry name" value="DUF3793"/>
    <property type="match status" value="1"/>
</dbReference>
<name>A0A069AT53_CLODI</name>
<dbReference type="EMBL" id="DAEQIJ010000014">
    <property type="protein sequence ID" value="HBH2621032.1"/>
    <property type="molecule type" value="Genomic_DNA"/>
</dbReference>
<organism evidence="3">
    <name type="scientific">Clostridioides difficile</name>
    <name type="common">Peptoclostridium difficile</name>
    <dbReference type="NCBI Taxonomy" id="1496"/>
    <lineage>
        <taxon>Bacteria</taxon>
        <taxon>Bacillati</taxon>
        <taxon>Bacillota</taxon>
        <taxon>Clostridia</taxon>
        <taxon>Peptostreptococcales</taxon>
        <taxon>Peptostreptococcaceae</taxon>
        <taxon>Clostridioides</taxon>
    </lineage>
</organism>
<dbReference type="EMBL" id="LK933005">
    <property type="protein sequence ID" value="CDT21738.1"/>
    <property type="molecule type" value="Genomic_DNA"/>
</dbReference>
<reference evidence="7 9" key="3">
    <citation type="submission" date="2019-02" db="EMBL/GenBank/DDBJ databases">
        <authorList>
            <consortium name="Pathogen Informatics"/>
        </authorList>
    </citation>
    <scope>NUCLEOTIDE SEQUENCE [LARGE SCALE GENOMIC DNA]</scope>
    <source>
        <strain evidence="7">Clo34</strain>
        <strain evidence="9">clo34</strain>
        <strain evidence="6 8">VRECD0157</strain>
    </source>
</reference>
<reference evidence="4" key="4">
    <citation type="submission" date="2021-06" db="EMBL/GenBank/DDBJ databases">
        <authorList>
            <consortium name="NCBI Pathogen Detection Project"/>
        </authorList>
    </citation>
    <scope>NUCLEOTIDE SEQUENCE</scope>
    <source>
        <strain evidence="5">Clostridioides</strain>
        <strain evidence="4">HN1000</strain>
    </source>
</reference>
<evidence type="ECO:0000313" key="5">
    <source>
        <dbReference type="EMBL" id="HBH2621032.1"/>
    </source>
</evidence>
<dbReference type="EMBL" id="FUPS01000001">
    <property type="protein sequence ID" value="SJR85374.1"/>
    <property type="molecule type" value="Genomic_DNA"/>
</dbReference>
<dbReference type="Proteomes" id="UP000411588">
    <property type="component" value="Unassembled WGS sequence"/>
</dbReference>
<dbReference type="RefSeq" id="WP_003427445.1">
    <property type="nucleotide sequence ID" value="NZ_AP025558.1"/>
</dbReference>
<evidence type="ECO:0000313" key="4">
    <source>
        <dbReference type="EMBL" id="HBH1544305.1"/>
    </source>
</evidence>
<dbReference type="EMBL" id="DAEPXK010000072">
    <property type="protein sequence ID" value="HBH1544305.1"/>
    <property type="molecule type" value="Genomic_DNA"/>
</dbReference>
<dbReference type="PATRIC" id="fig|1496.1371.peg.3247"/>
<dbReference type="EMBL" id="LK932512">
    <property type="protein sequence ID" value="CDS86975.1"/>
    <property type="molecule type" value="Genomic_DNA"/>
</dbReference>
<evidence type="ECO:0000313" key="1">
    <source>
        <dbReference type="EMBL" id="CDS86520.1"/>
    </source>
</evidence>
<accession>A0A069AT53</accession>
<dbReference type="KEGG" id="pdf:CD630DERM_14850"/>
<evidence type="ECO:0000313" key="9">
    <source>
        <dbReference type="Proteomes" id="UP000411588"/>
    </source>
</evidence>
<dbReference type="Proteomes" id="UP000189137">
    <property type="component" value="Unassembled WGS sequence"/>
</dbReference>
<gene>
    <name evidence="3" type="ORF">BN1095_340246</name>
    <name evidence="2" type="ORF">BN1096_590011</name>
    <name evidence="1" type="ORF">BN1097_570011</name>
    <name evidence="4" type="ORF">KRM00_003853</name>
    <name evidence="5" type="ORF">KRQ00_002814</name>
    <name evidence="7" type="ORF">SAMEA1402399_02111</name>
    <name evidence="6" type="ORF">SAMEA3375112_00393</name>
</gene>
<dbReference type="InterPro" id="IPR024523">
    <property type="entry name" value="DUF3793"/>
</dbReference>
<protein>
    <submittedName>
        <fullName evidence="4">DUF3793 family protein</fullName>
    </submittedName>
    <submittedName>
        <fullName evidence="6">Protein of uncharacterized function (DUF3793)</fullName>
    </submittedName>
</protein>
<dbReference type="GeneID" id="66353891"/>
<evidence type="ECO:0000313" key="3">
    <source>
        <dbReference type="EMBL" id="CDT21738.1"/>
    </source>
</evidence>
<dbReference type="Proteomes" id="UP000879542">
    <property type="component" value="Unassembled WGS sequence"/>
</dbReference>
<dbReference type="AlphaFoldDB" id="A0A069AT53"/>
<sequence length="198" mass="23224">MSCCNSQFCCKNKIESSYIKWLLEVLGPVFLGSKPAEIINISFTDVNREEKINDIYKYLYKCKKIDFIVIDKEKKGLKILFVNKKALSEKLKCKKTVNFLKFLGYKQNTNVNAYLEHLVDKLKSDVFPDEIGIFLGYPLKDVIGFMGYSNYEVSMIKYWKVYGDTKQSEDTYSKFLLHRKKMRKLLDYISVDKIVSCF</sequence>
<proteinExistence type="predicted"/>
<evidence type="ECO:0000313" key="2">
    <source>
        <dbReference type="EMBL" id="CDS86975.1"/>
    </source>
</evidence>
<reference evidence="3" key="1">
    <citation type="submission" date="2014-07" db="EMBL/GenBank/DDBJ databases">
        <authorList>
            <person name="Monot Marc"/>
        </authorList>
    </citation>
    <scope>NUCLEOTIDE SEQUENCE</scope>
    <source>
        <strain evidence="3">7032989</strain>
        <strain evidence="1">7032994</strain>
    </source>
</reference>
<evidence type="ECO:0000313" key="7">
    <source>
        <dbReference type="EMBL" id="VFD32571.1"/>
    </source>
</evidence>
<evidence type="ECO:0000313" key="8">
    <source>
        <dbReference type="Proteomes" id="UP000189137"/>
    </source>
</evidence>
<dbReference type="EMBL" id="CAADAN010000007">
    <property type="protein sequence ID" value="VFD32571.1"/>
    <property type="molecule type" value="Genomic_DNA"/>
</dbReference>
<reference evidence="4" key="2">
    <citation type="journal article" date="2018" name="Genome Biol.">
        <title>SKESA: strategic k-mer extension for scrupulous assemblies.</title>
        <authorList>
            <person name="Souvorov A."/>
            <person name="Agarwala R."/>
            <person name="Lipman D.J."/>
        </authorList>
    </citation>
    <scope>NUCLEOTIDE SEQUENCE</scope>
    <source>
        <strain evidence="5">Clostridioides</strain>
        <strain evidence="4">HN1000</strain>
    </source>
</reference>
<dbReference type="Proteomes" id="UP000878956">
    <property type="component" value="Unassembled WGS sequence"/>
</dbReference>
<evidence type="ECO:0000313" key="6">
    <source>
        <dbReference type="EMBL" id="SJR85374.1"/>
    </source>
</evidence>
<dbReference type="EMBL" id="LK932395">
    <property type="protein sequence ID" value="CDS86520.1"/>
    <property type="molecule type" value="Genomic_DNA"/>
</dbReference>